<gene>
    <name evidence="4" type="ORF">DVS81_05825</name>
</gene>
<dbReference type="CDD" id="cd07302">
    <property type="entry name" value="CHD"/>
    <property type="match status" value="1"/>
</dbReference>
<dbReference type="InterPro" id="IPR001054">
    <property type="entry name" value="A/G_cyclase"/>
</dbReference>
<keyword evidence="2" id="KW-0812">Transmembrane</keyword>
<sequence length="724" mass="77302">MRIPAGTSESFDGQGTCSLHSPSHPGPSPAGGEGRFVSRGRDFQSKRLGEYRRRLAAFIPRYLPGVLLLGVLLADSLHYLEIAPLQRLEAVLYDARVRFFAPAPMDERIVIVDIDEPSLAELGRWPWSRARLAELVERIFGEYGALLLGFDVILAEPDESSGLASLQALASGPLRGNAGFLAALEDLRPSLDYDARLADAIRRYPVVLGFHLSSGAAAASSGALPTPVVGGLAPRTLAALGSWTGYGGNLPALQQAAMGAGFLNAPVDGDGVTRRAWLLASVQGRVYPALSLAMAQVLLGNASLQLQFSEPTPWSPDGGVKGTAIEALELLGARGRLRIASDSQARVLLPFRGPEGSFAYYSAADVLAARLPDERLRGRVVLLGTTAPGLLDQRVTPLGEAYPGVEAHANLLSAMLDGRLLQSPAWTPVVAAGLLLIVGSGLLLALPRLSPLWATALTLTTLLLVVLSNLAVWAFAQLLLPIAGLLALVLGLFALQLFVGYFLEQRGKRRLTQLFGQYVPPELVEEMSRDPQHYSMAGRSAELTVLFADVRGFTTFAETMPPGELAQLMNDYLSAITDVIRAQRGTLDKYIGDAVVAFWGAPLADPQHARHAVAAGLAMQAELQRVNQDFAVRGWPALQIGIGINTGSMIVGDMGSRHRRAYTVLGDAVNLASRLQGLSTHYRAGVIIGEATRQALGDWPCRPLGEVTVRGRKAPVAIHEALAR</sequence>
<dbReference type="PROSITE" id="PS50125">
    <property type="entry name" value="GUANYLATE_CYCLASE_2"/>
    <property type="match status" value="1"/>
</dbReference>
<keyword evidence="2" id="KW-1133">Transmembrane helix</keyword>
<dbReference type="Pfam" id="PF00211">
    <property type="entry name" value="Guanylate_cyc"/>
    <property type="match status" value="1"/>
</dbReference>
<dbReference type="SMART" id="SM00044">
    <property type="entry name" value="CYCc"/>
    <property type="match status" value="1"/>
</dbReference>
<feature type="transmembrane region" description="Helical" evidence="2">
    <location>
        <begin position="452"/>
        <end position="476"/>
    </location>
</feature>
<dbReference type="GO" id="GO:0009190">
    <property type="term" value="P:cyclic nucleotide biosynthetic process"/>
    <property type="evidence" value="ECO:0007669"/>
    <property type="project" value="InterPro"/>
</dbReference>
<dbReference type="GO" id="GO:0035556">
    <property type="term" value="P:intracellular signal transduction"/>
    <property type="evidence" value="ECO:0007669"/>
    <property type="project" value="InterPro"/>
</dbReference>
<dbReference type="EMBL" id="QPGA01000007">
    <property type="protein sequence ID" value="RDE51445.1"/>
    <property type="molecule type" value="Genomic_DNA"/>
</dbReference>
<feature type="transmembrane region" description="Helical" evidence="2">
    <location>
        <begin position="482"/>
        <end position="503"/>
    </location>
</feature>
<name>A0A369XPW2_9PROT</name>
<dbReference type="Proteomes" id="UP000253831">
    <property type="component" value="Unassembled WGS sequence"/>
</dbReference>
<feature type="transmembrane region" description="Helical" evidence="2">
    <location>
        <begin position="425"/>
        <end position="445"/>
    </location>
</feature>
<comment type="caution">
    <text evidence="4">The sequence shown here is derived from an EMBL/GenBank/DDBJ whole genome shotgun (WGS) entry which is preliminary data.</text>
</comment>
<evidence type="ECO:0000256" key="2">
    <source>
        <dbReference type="SAM" id="Phobius"/>
    </source>
</evidence>
<organism evidence="4 5">
    <name type="scientific">Candidatus Accumulibacter meliphilus</name>
    <dbReference type="NCBI Taxonomy" id="2211374"/>
    <lineage>
        <taxon>Bacteria</taxon>
        <taxon>Pseudomonadati</taxon>
        <taxon>Pseudomonadota</taxon>
        <taxon>Betaproteobacteria</taxon>
        <taxon>Candidatus Accumulibacter</taxon>
    </lineage>
</organism>
<protein>
    <submittedName>
        <fullName evidence="4">Adenylate/guanylate cyclase domain-containing protein</fullName>
    </submittedName>
</protein>
<proteinExistence type="predicted"/>
<evidence type="ECO:0000259" key="3">
    <source>
        <dbReference type="PROSITE" id="PS50125"/>
    </source>
</evidence>
<dbReference type="InterPro" id="IPR029787">
    <property type="entry name" value="Nucleotide_cyclase"/>
</dbReference>
<keyword evidence="2" id="KW-0472">Membrane</keyword>
<dbReference type="GO" id="GO:0004016">
    <property type="term" value="F:adenylate cyclase activity"/>
    <property type="evidence" value="ECO:0007669"/>
    <property type="project" value="UniProtKB-ARBA"/>
</dbReference>
<accession>A0A369XPW2</accession>
<dbReference type="SUPFAM" id="SSF55073">
    <property type="entry name" value="Nucleotide cyclase"/>
    <property type="match status" value="1"/>
</dbReference>
<feature type="compositionally biased region" description="Polar residues" evidence="1">
    <location>
        <begin position="7"/>
        <end position="17"/>
    </location>
</feature>
<dbReference type="Gene3D" id="3.30.70.1230">
    <property type="entry name" value="Nucleotide cyclase"/>
    <property type="match status" value="1"/>
</dbReference>
<reference evidence="4 5" key="1">
    <citation type="submission" date="2018-05" db="EMBL/GenBank/DDBJ databases">
        <title>Integrated omic analyses show evidence that a Ca. Accumulibacter phosphatis strain performs denitrification under micro-aerobic conditions.</title>
        <authorList>
            <person name="Camejo P.Y."/>
            <person name="Katherine M.D."/>
            <person name="Daniel N.R."/>
        </authorList>
    </citation>
    <scope>NUCLEOTIDE SEQUENCE [LARGE SCALE GENOMIC DNA]</scope>
    <source>
        <strain evidence="4">UW-LDO-IC</strain>
    </source>
</reference>
<dbReference type="PANTHER" id="PTHR43081">
    <property type="entry name" value="ADENYLATE CYCLASE, TERMINAL-DIFFERENTIATION SPECIFIC-RELATED"/>
    <property type="match status" value="1"/>
</dbReference>
<dbReference type="AlphaFoldDB" id="A0A369XPW2"/>
<dbReference type="InterPro" id="IPR050697">
    <property type="entry name" value="Adenylyl/Guanylyl_Cyclase_3/4"/>
</dbReference>
<dbReference type="SMART" id="SM01080">
    <property type="entry name" value="CHASE2"/>
    <property type="match status" value="1"/>
</dbReference>
<evidence type="ECO:0000313" key="5">
    <source>
        <dbReference type="Proteomes" id="UP000253831"/>
    </source>
</evidence>
<dbReference type="PANTHER" id="PTHR43081:SF1">
    <property type="entry name" value="ADENYLATE CYCLASE, TERMINAL-DIFFERENTIATION SPECIFIC"/>
    <property type="match status" value="1"/>
</dbReference>
<dbReference type="InterPro" id="IPR007890">
    <property type="entry name" value="CHASE2"/>
</dbReference>
<feature type="region of interest" description="Disordered" evidence="1">
    <location>
        <begin position="1"/>
        <end position="37"/>
    </location>
</feature>
<evidence type="ECO:0000313" key="4">
    <source>
        <dbReference type="EMBL" id="RDE51445.1"/>
    </source>
</evidence>
<evidence type="ECO:0000256" key="1">
    <source>
        <dbReference type="SAM" id="MobiDB-lite"/>
    </source>
</evidence>
<dbReference type="Pfam" id="PF05226">
    <property type="entry name" value="CHASE2"/>
    <property type="match status" value="1"/>
</dbReference>
<feature type="domain" description="Guanylate cyclase" evidence="3">
    <location>
        <begin position="544"/>
        <end position="676"/>
    </location>
</feature>